<dbReference type="Pfam" id="PF05188">
    <property type="entry name" value="MutS_II"/>
    <property type="match status" value="1"/>
</dbReference>
<dbReference type="PROSITE" id="PS00486">
    <property type="entry name" value="DNA_MISMATCH_REPAIR_2"/>
    <property type="match status" value="1"/>
</dbReference>
<evidence type="ECO:0000256" key="8">
    <source>
        <dbReference type="ARBA" id="ARBA00025373"/>
    </source>
</evidence>
<dbReference type="Proteomes" id="UP000807306">
    <property type="component" value="Unassembled WGS sequence"/>
</dbReference>
<dbReference type="GO" id="GO:0005524">
    <property type="term" value="F:ATP binding"/>
    <property type="evidence" value="ECO:0007669"/>
    <property type="project" value="UniProtKB-KW"/>
</dbReference>
<dbReference type="Pfam" id="PF00488">
    <property type="entry name" value="MutS_V"/>
    <property type="match status" value="1"/>
</dbReference>
<dbReference type="InterPro" id="IPR016151">
    <property type="entry name" value="DNA_mismatch_repair_MutS_N"/>
</dbReference>
<feature type="region of interest" description="Disordered" evidence="12">
    <location>
        <begin position="115"/>
        <end position="148"/>
    </location>
</feature>
<dbReference type="AlphaFoldDB" id="A0A9P6EQZ2"/>
<dbReference type="NCBIfam" id="NF003810">
    <property type="entry name" value="PRK05399.1"/>
    <property type="match status" value="1"/>
</dbReference>
<keyword evidence="7" id="KW-0234">DNA repair</keyword>
<evidence type="ECO:0000256" key="10">
    <source>
        <dbReference type="ARBA" id="ARBA00029792"/>
    </source>
</evidence>
<dbReference type="InterPro" id="IPR007696">
    <property type="entry name" value="DNA_mismatch_repair_MutS_core"/>
</dbReference>
<dbReference type="InterPro" id="IPR007695">
    <property type="entry name" value="DNA_mismatch_repair_MutS-lik_N"/>
</dbReference>
<evidence type="ECO:0000256" key="1">
    <source>
        <dbReference type="ARBA" id="ARBA00007094"/>
    </source>
</evidence>
<dbReference type="Gene3D" id="3.30.420.110">
    <property type="entry name" value="MutS, connector domain"/>
    <property type="match status" value="1"/>
</dbReference>
<organism evidence="14 15">
    <name type="scientific">Crepidotus variabilis</name>
    <dbReference type="NCBI Taxonomy" id="179855"/>
    <lineage>
        <taxon>Eukaryota</taxon>
        <taxon>Fungi</taxon>
        <taxon>Dikarya</taxon>
        <taxon>Basidiomycota</taxon>
        <taxon>Agaricomycotina</taxon>
        <taxon>Agaricomycetes</taxon>
        <taxon>Agaricomycetidae</taxon>
        <taxon>Agaricales</taxon>
        <taxon>Agaricineae</taxon>
        <taxon>Crepidotaceae</taxon>
        <taxon>Crepidotus</taxon>
    </lineage>
</organism>
<comment type="caution">
    <text evidence="14">The sequence shown here is derived from an EMBL/GenBank/DDBJ whole genome shotgun (WGS) entry which is preliminary data.</text>
</comment>
<dbReference type="InterPro" id="IPR045076">
    <property type="entry name" value="MutS"/>
</dbReference>
<evidence type="ECO:0000313" key="14">
    <source>
        <dbReference type="EMBL" id="KAF9533444.1"/>
    </source>
</evidence>
<dbReference type="Gene3D" id="3.40.1170.10">
    <property type="entry name" value="DNA repair protein MutS, domain I"/>
    <property type="match status" value="1"/>
</dbReference>
<protein>
    <recommendedName>
        <fullName evidence="2 11">DNA mismatch repair protein MSH3</fullName>
    </recommendedName>
    <alternativeName>
        <fullName evidence="2 11">DNA mismatch repair protein MSH3</fullName>
    </alternativeName>
    <alternativeName>
        <fullName evidence="10">MutS protein homolog 3</fullName>
    </alternativeName>
</protein>
<dbReference type="Pfam" id="PF01624">
    <property type="entry name" value="MutS_I"/>
    <property type="match status" value="1"/>
</dbReference>
<dbReference type="OrthoDB" id="121051at2759"/>
<evidence type="ECO:0000256" key="9">
    <source>
        <dbReference type="ARBA" id="ARBA00025902"/>
    </source>
</evidence>
<dbReference type="PANTHER" id="PTHR11361:SF122">
    <property type="entry name" value="DNA MISMATCH REPAIR PROTEIN MSH3"/>
    <property type="match status" value="1"/>
</dbReference>
<dbReference type="InterPro" id="IPR000432">
    <property type="entry name" value="DNA_mismatch_repair_MutS_C"/>
</dbReference>
<feature type="compositionally biased region" description="Polar residues" evidence="12">
    <location>
        <begin position="60"/>
        <end position="77"/>
    </location>
</feature>
<gene>
    <name evidence="14" type="ORF">CPB83DRAFT_938941</name>
</gene>
<keyword evidence="15" id="KW-1185">Reference proteome</keyword>
<evidence type="ECO:0000256" key="5">
    <source>
        <dbReference type="ARBA" id="ARBA00022840"/>
    </source>
</evidence>
<keyword evidence="5" id="KW-0067">ATP-binding</keyword>
<comment type="function">
    <text evidence="8">Component of the post-replicative DNA mismatch repair system (MMR). Heterodimerizes with MSH2 to form MutS beta, which binds to DNA mismatches thereby initiating DNA repair. MSH3 provides substrate-binding and substrate specificity to the complex. When bound, the MutS beta heterodimer bends the DNA helix and shields approximately 20 base pairs. Acts mainly to repair insertion-deletion loops (IDLs) from 2 to 13 nucleotides in size, but can also repair base-base and single insertion-deletion mismatches that occur during replication. After mismatch binding, forms a ternary complex with the MutL alpha heterodimer, which is thought to be responsible for directing the downstream MMR events, including strand discrimination, excision, and resynthesis. ATP binding and hydrolysis play a pivotal role in mismatch repair functions.</text>
</comment>
<dbReference type="GO" id="GO:0006312">
    <property type="term" value="P:mitotic recombination"/>
    <property type="evidence" value="ECO:0007669"/>
    <property type="project" value="TreeGrafter"/>
</dbReference>
<evidence type="ECO:0000313" key="15">
    <source>
        <dbReference type="Proteomes" id="UP000807306"/>
    </source>
</evidence>
<sequence length="1087" mass="121701">MPSKGGRPQPTISAFFQPSPEKSKKRGSSYIDLTIEDDDEAGPSSAKRVKLANNEGFQGGSSSQVPQGTQAQHTTAVAEQWRFTGVDAGPSQPKTAAELARHEAFKRKLLSDNSRFLKTEENEDGDPMDVDEEEDEDESEDEAPKNDDERFAQLESLFAHKPKGKGKAVVPLARSKKAVKIGPKGKPYTPLELQVVDLKAATPGTLLLIQVGYKYKFYGDDAKVAAKELGMVAYPDRNFMVASIPLERRDIHMKNLLSHGHRVGIVAQIETAALKKIGTNRNKVFERKLTHLYTAATYIDELDSVDDTEKFHAPPFMCLVEERKSGNSADVSFGLVSVCPSTGDIVWDDFVDSVMRIELETRLVHTRPAEFLLPKDLMSDETEKMITHFTKFSNDGLPVRTERFTRTMDYTDAFEAVSEFYTDESKFGAASEGFKTGQLMASVTDLPKRVVIALAHAIKYLAAFGLADVLLETKFFTKFASRTHMLLAANTLSNLEIYRNETDGNVKGSLIWVLDKTKTKFGARLLRSWVGRPLIDKRVLQDRIDAVEEILESSSEKLITLRNIIKGLPDLAKGLCRIQYGQCTPKELAVLLPAFNKIAIAFDEIDPEDPESVGLKSHVLNGIISALPRLKQPAQRLLNAVNLKQAAENKKGHMWNDSERYPAITDADMALQAIEIELNDELKKVRKKLRMPSLQWKRDYILPSNDYLVEVQNRDKRPIPDDWILISKTRSHARYRPPAIQAKFEERSVHLEIFEAESDKAYREFLAEISREYYGILRDAVNKIATADCLLSLAHVALQENYVRPEFTDDDALEIVDGKHPMVVVYSDHPYVANSVQMGGNEARCKIITGPNMGGKSSCVRMIALIAVMAQIGSYVPATSVKMSVMDTILTRMGASDDLARGRSTFMVEMSETSEILHTATNRSLVILDELGRGTSTFDGMAIADATLQYLVTEKKCKTLFITHYPLVANKLSKKYPAQVENVHMNYDADQAIDGTRRITFLYRLVPGLATESFGIECGRLARIPEPVLSVASEKAAHMQEEVQARIRRNRLVMKFTFLKVIQRHLDYSGQHNSCECVCQAMVSKRR</sequence>
<evidence type="ECO:0000256" key="12">
    <source>
        <dbReference type="SAM" id="MobiDB-lite"/>
    </source>
</evidence>
<dbReference type="PANTHER" id="PTHR11361">
    <property type="entry name" value="DNA MISMATCH REPAIR PROTEIN MUTS FAMILY MEMBER"/>
    <property type="match status" value="1"/>
</dbReference>
<evidence type="ECO:0000256" key="3">
    <source>
        <dbReference type="ARBA" id="ARBA00022741"/>
    </source>
</evidence>
<evidence type="ECO:0000259" key="13">
    <source>
        <dbReference type="PROSITE" id="PS00486"/>
    </source>
</evidence>
<dbReference type="GO" id="GO:0006298">
    <property type="term" value="P:mismatch repair"/>
    <property type="evidence" value="ECO:0007669"/>
    <property type="project" value="InterPro"/>
</dbReference>
<dbReference type="GO" id="GO:0005634">
    <property type="term" value="C:nucleus"/>
    <property type="evidence" value="ECO:0007669"/>
    <property type="project" value="TreeGrafter"/>
</dbReference>
<evidence type="ECO:0000256" key="6">
    <source>
        <dbReference type="ARBA" id="ARBA00023125"/>
    </source>
</evidence>
<dbReference type="GO" id="GO:0140664">
    <property type="term" value="F:ATP-dependent DNA damage sensor activity"/>
    <property type="evidence" value="ECO:0007669"/>
    <property type="project" value="InterPro"/>
</dbReference>
<dbReference type="EMBL" id="MU157828">
    <property type="protein sequence ID" value="KAF9533444.1"/>
    <property type="molecule type" value="Genomic_DNA"/>
</dbReference>
<dbReference type="Gene3D" id="1.10.1420.10">
    <property type="match status" value="2"/>
</dbReference>
<reference evidence="14" key="1">
    <citation type="submission" date="2020-11" db="EMBL/GenBank/DDBJ databases">
        <authorList>
            <consortium name="DOE Joint Genome Institute"/>
            <person name="Ahrendt S."/>
            <person name="Riley R."/>
            <person name="Andreopoulos W."/>
            <person name="Labutti K."/>
            <person name="Pangilinan J."/>
            <person name="Ruiz-Duenas F.J."/>
            <person name="Barrasa J.M."/>
            <person name="Sanchez-Garcia M."/>
            <person name="Camarero S."/>
            <person name="Miyauchi S."/>
            <person name="Serrano A."/>
            <person name="Linde D."/>
            <person name="Babiker R."/>
            <person name="Drula E."/>
            <person name="Ayuso-Fernandez I."/>
            <person name="Pacheco R."/>
            <person name="Padilla G."/>
            <person name="Ferreira P."/>
            <person name="Barriuso J."/>
            <person name="Kellner H."/>
            <person name="Castanera R."/>
            <person name="Alfaro M."/>
            <person name="Ramirez L."/>
            <person name="Pisabarro A.G."/>
            <person name="Kuo A."/>
            <person name="Tritt A."/>
            <person name="Lipzen A."/>
            <person name="He G."/>
            <person name="Yan M."/>
            <person name="Ng V."/>
            <person name="Cullen D."/>
            <person name="Martin F."/>
            <person name="Rosso M.-N."/>
            <person name="Henrissat B."/>
            <person name="Hibbett D."/>
            <person name="Martinez A.T."/>
            <person name="Grigoriev I.V."/>
        </authorList>
    </citation>
    <scope>NUCLEOTIDE SEQUENCE</scope>
    <source>
        <strain evidence="14">CBS 506.95</strain>
    </source>
</reference>
<evidence type="ECO:0000256" key="4">
    <source>
        <dbReference type="ARBA" id="ARBA00022763"/>
    </source>
</evidence>
<keyword evidence="6" id="KW-0238">DNA-binding</keyword>
<name>A0A9P6EQZ2_9AGAR</name>
<dbReference type="SUPFAM" id="SSF52540">
    <property type="entry name" value="P-loop containing nucleoside triphosphate hydrolases"/>
    <property type="match status" value="1"/>
</dbReference>
<comment type="subunit">
    <text evidence="9">Heterodimer consisting of MSH2-MSH3 (MutS beta). Forms a ternary complex with MutL alpha (MLH1-PMS1).</text>
</comment>
<keyword evidence="4" id="KW-0227">DNA damage</keyword>
<dbReference type="Pfam" id="PF05192">
    <property type="entry name" value="MutS_III"/>
    <property type="match status" value="1"/>
</dbReference>
<feature type="compositionally biased region" description="Acidic residues" evidence="12">
    <location>
        <begin position="121"/>
        <end position="141"/>
    </location>
</feature>
<keyword evidence="3" id="KW-0547">Nucleotide-binding</keyword>
<dbReference type="Gene3D" id="3.40.50.300">
    <property type="entry name" value="P-loop containing nucleotide triphosphate hydrolases"/>
    <property type="match status" value="1"/>
</dbReference>
<evidence type="ECO:0000256" key="7">
    <source>
        <dbReference type="ARBA" id="ARBA00023204"/>
    </source>
</evidence>
<dbReference type="SUPFAM" id="SSF48334">
    <property type="entry name" value="DNA repair protein MutS, domain III"/>
    <property type="match status" value="1"/>
</dbReference>
<dbReference type="GO" id="GO:0030983">
    <property type="term" value="F:mismatched DNA binding"/>
    <property type="evidence" value="ECO:0007669"/>
    <property type="project" value="InterPro"/>
</dbReference>
<feature type="domain" description="DNA mismatch repair proteins mutS family" evidence="13">
    <location>
        <begin position="924"/>
        <end position="940"/>
    </location>
</feature>
<dbReference type="InterPro" id="IPR036678">
    <property type="entry name" value="MutS_con_dom_sf"/>
</dbReference>
<evidence type="ECO:0000256" key="2">
    <source>
        <dbReference type="ARBA" id="ARBA00022151"/>
    </source>
</evidence>
<proteinExistence type="inferred from homology"/>
<feature type="region of interest" description="Disordered" evidence="12">
    <location>
        <begin position="1"/>
        <end position="77"/>
    </location>
</feature>
<dbReference type="SUPFAM" id="SSF55271">
    <property type="entry name" value="DNA repair protein MutS, domain I"/>
    <property type="match status" value="1"/>
</dbReference>
<comment type="similarity">
    <text evidence="1">Belongs to the DNA mismatch repair MutS family. MSH3 subfamily.</text>
</comment>
<dbReference type="SMART" id="SM00534">
    <property type="entry name" value="MUTSac"/>
    <property type="match status" value="1"/>
</dbReference>
<dbReference type="InterPro" id="IPR007860">
    <property type="entry name" value="DNA_mmatch_repair_MutS_con_dom"/>
</dbReference>
<dbReference type="InterPro" id="IPR036187">
    <property type="entry name" value="DNA_mismatch_repair_MutS_sf"/>
</dbReference>
<dbReference type="FunFam" id="3.40.1170.10:FF:000004">
    <property type="entry name" value="DNA mismatch repair protein"/>
    <property type="match status" value="1"/>
</dbReference>
<dbReference type="InterPro" id="IPR027417">
    <property type="entry name" value="P-loop_NTPase"/>
</dbReference>
<accession>A0A9P6EQZ2</accession>
<dbReference type="SMART" id="SM00533">
    <property type="entry name" value="MUTSd"/>
    <property type="match status" value="1"/>
</dbReference>
<evidence type="ECO:0000256" key="11">
    <source>
        <dbReference type="ARBA" id="ARBA00073774"/>
    </source>
</evidence>